<organism evidence="1 2">
    <name type="scientific">Candidatus Staskawiczbacteria bacterium RIFOXYD1_FULL_32_13</name>
    <dbReference type="NCBI Taxonomy" id="1802234"/>
    <lineage>
        <taxon>Bacteria</taxon>
        <taxon>Candidatus Staskawicziibacteriota</taxon>
    </lineage>
</organism>
<evidence type="ECO:0008006" key="3">
    <source>
        <dbReference type="Google" id="ProtNLM"/>
    </source>
</evidence>
<protein>
    <recommendedName>
        <fullName evidence="3">Phosphoglycerate mutase</fullName>
    </recommendedName>
</protein>
<dbReference type="Proteomes" id="UP000178935">
    <property type="component" value="Unassembled WGS sequence"/>
</dbReference>
<dbReference type="Pfam" id="PF00300">
    <property type="entry name" value="His_Phos_1"/>
    <property type="match status" value="1"/>
</dbReference>
<sequence>MKIELIKNLVIVRHGLCTDFDEKGHFLQEPALNLEGTERVRKLAELLVSFIGTKIPFILSSSALRARQSAEIIAQRFGTTFDASDFLWTGSGGKVLGLDEHFEAALKVVESAESQVETLVLVAHQECVQWFPEFWGKKIGAGRNWANSEISCATAWFIDCVAKTMKHIKPS</sequence>
<name>A0A1G2JMB3_9BACT</name>
<evidence type="ECO:0000313" key="2">
    <source>
        <dbReference type="Proteomes" id="UP000178935"/>
    </source>
</evidence>
<evidence type="ECO:0000313" key="1">
    <source>
        <dbReference type="EMBL" id="OGZ87601.1"/>
    </source>
</evidence>
<dbReference type="Gene3D" id="3.40.50.1240">
    <property type="entry name" value="Phosphoglycerate mutase-like"/>
    <property type="match status" value="1"/>
</dbReference>
<gene>
    <name evidence="1" type="ORF">A2561_03990</name>
</gene>
<dbReference type="CDD" id="cd07040">
    <property type="entry name" value="HP"/>
    <property type="match status" value="1"/>
</dbReference>
<comment type="caution">
    <text evidence="1">The sequence shown here is derived from an EMBL/GenBank/DDBJ whole genome shotgun (WGS) entry which is preliminary data.</text>
</comment>
<dbReference type="SUPFAM" id="SSF53254">
    <property type="entry name" value="Phosphoglycerate mutase-like"/>
    <property type="match status" value="1"/>
</dbReference>
<reference evidence="1 2" key="1">
    <citation type="journal article" date="2016" name="Nat. Commun.">
        <title>Thousands of microbial genomes shed light on interconnected biogeochemical processes in an aquifer system.</title>
        <authorList>
            <person name="Anantharaman K."/>
            <person name="Brown C.T."/>
            <person name="Hug L.A."/>
            <person name="Sharon I."/>
            <person name="Castelle C.J."/>
            <person name="Probst A.J."/>
            <person name="Thomas B.C."/>
            <person name="Singh A."/>
            <person name="Wilkins M.J."/>
            <person name="Karaoz U."/>
            <person name="Brodie E.L."/>
            <person name="Williams K.H."/>
            <person name="Hubbard S.S."/>
            <person name="Banfield J.F."/>
        </authorList>
    </citation>
    <scope>NUCLEOTIDE SEQUENCE [LARGE SCALE GENOMIC DNA]</scope>
</reference>
<proteinExistence type="predicted"/>
<dbReference type="EMBL" id="MHPU01000040">
    <property type="protein sequence ID" value="OGZ87601.1"/>
    <property type="molecule type" value="Genomic_DNA"/>
</dbReference>
<accession>A0A1G2JMB3</accession>
<dbReference type="InterPro" id="IPR029033">
    <property type="entry name" value="His_PPase_superfam"/>
</dbReference>
<dbReference type="AlphaFoldDB" id="A0A1G2JMB3"/>
<dbReference type="InterPro" id="IPR013078">
    <property type="entry name" value="His_Pase_superF_clade-1"/>
</dbReference>